<comment type="function">
    <text evidence="3">Catalyzes the phosphorylation of the 3'-hydroxyl group of dephosphocoenzyme A to form coenzyme A.</text>
</comment>
<organism evidence="5 6">
    <name type="scientific">Anaeroplasma bactoclasticum</name>
    <dbReference type="NCBI Taxonomy" id="2088"/>
    <lineage>
        <taxon>Bacteria</taxon>
        <taxon>Bacillati</taxon>
        <taxon>Mycoplasmatota</taxon>
        <taxon>Mollicutes</taxon>
        <taxon>Anaeroplasmatales</taxon>
        <taxon>Anaeroplasmataceae</taxon>
        <taxon>Anaeroplasma</taxon>
    </lineage>
</organism>
<keyword evidence="6" id="KW-1185">Reference proteome</keyword>
<keyword evidence="3" id="KW-0173">Coenzyme A biosynthesis</keyword>
<dbReference type="GO" id="GO:0015937">
    <property type="term" value="P:coenzyme A biosynthetic process"/>
    <property type="evidence" value="ECO:0007669"/>
    <property type="project" value="UniProtKB-UniRule"/>
</dbReference>
<dbReference type="PROSITE" id="PS51219">
    <property type="entry name" value="DPCK"/>
    <property type="match status" value="1"/>
</dbReference>
<feature type="binding site" evidence="3">
    <location>
        <begin position="12"/>
        <end position="17"/>
    </location>
    <ligand>
        <name>ATP</name>
        <dbReference type="ChEBI" id="CHEBI:30616"/>
    </ligand>
</feature>
<dbReference type="Gene3D" id="3.40.50.300">
    <property type="entry name" value="P-loop containing nucleotide triphosphate hydrolases"/>
    <property type="match status" value="1"/>
</dbReference>
<dbReference type="EMBL" id="QXEV01000011">
    <property type="protein sequence ID" value="RIA75782.1"/>
    <property type="molecule type" value="Genomic_DNA"/>
</dbReference>
<comment type="catalytic activity">
    <reaction evidence="3">
        <text>3'-dephospho-CoA + ATP = ADP + CoA + H(+)</text>
        <dbReference type="Rhea" id="RHEA:18245"/>
        <dbReference type="ChEBI" id="CHEBI:15378"/>
        <dbReference type="ChEBI" id="CHEBI:30616"/>
        <dbReference type="ChEBI" id="CHEBI:57287"/>
        <dbReference type="ChEBI" id="CHEBI:57328"/>
        <dbReference type="ChEBI" id="CHEBI:456216"/>
        <dbReference type="EC" id="2.7.1.24"/>
    </reaction>
</comment>
<comment type="caution">
    <text evidence="5">The sequence shown here is derived from an EMBL/GenBank/DDBJ whole genome shotgun (WGS) entry which is preliminary data.</text>
</comment>
<comment type="pathway">
    <text evidence="3">Cofactor biosynthesis; coenzyme A biosynthesis; CoA from (R)-pantothenate: step 5/5.</text>
</comment>
<reference evidence="5 6" key="1">
    <citation type="submission" date="2018-08" db="EMBL/GenBank/DDBJ databases">
        <title>Genomic Encyclopedia of Archaeal and Bacterial Type Strains, Phase II (KMG-II): from individual species to whole genera.</title>
        <authorList>
            <person name="Goeker M."/>
        </authorList>
    </citation>
    <scope>NUCLEOTIDE SEQUENCE [LARGE SCALE GENOMIC DNA]</scope>
    <source>
        <strain evidence="5 6">ATCC 27112</strain>
    </source>
</reference>
<dbReference type="UniPathway" id="UPA00241">
    <property type="reaction ID" value="UER00356"/>
</dbReference>
<evidence type="ECO:0000256" key="1">
    <source>
        <dbReference type="ARBA" id="ARBA00022741"/>
    </source>
</evidence>
<dbReference type="NCBIfam" id="TIGR00152">
    <property type="entry name" value="dephospho-CoA kinase"/>
    <property type="match status" value="1"/>
</dbReference>
<comment type="subcellular location">
    <subcellularLocation>
        <location evidence="3">Cytoplasm</location>
    </subcellularLocation>
</comment>
<dbReference type="HAMAP" id="MF_00376">
    <property type="entry name" value="Dephospho_CoA_kinase"/>
    <property type="match status" value="1"/>
</dbReference>
<comment type="similarity">
    <text evidence="3">Belongs to the CoaE family.</text>
</comment>
<dbReference type="Pfam" id="PF01121">
    <property type="entry name" value="CoaE"/>
    <property type="match status" value="1"/>
</dbReference>
<dbReference type="PANTHER" id="PTHR10695:SF46">
    <property type="entry name" value="BIFUNCTIONAL COENZYME A SYNTHASE-RELATED"/>
    <property type="match status" value="1"/>
</dbReference>
<keyword evidence="3" id="KW-0808">Transferase</keyword>
<dbReference type="Proteomes" id="UP000266506">
    <property type="component" value="Unassembled WGS sequence"/>
</dbReference>
<dbReference type="GO" id="GO:0005737">
    <property type="term" value="C:cytoplasm"/>
    <property type="evidence" value="ECO:0007669"/>
    <property type="project" value="UniProtKB-SubCell"/>
</dbReference>
<dbReference type="SUPFAM" id="SSF52540">
    <property type="entry name" value="P-loop containing nucleoside triphosphate hydrolases"/>
    <property type="match status" value="1"/>
</dbReference>
<evidence type="ECO:0000256" key="4">
    <source>
        <dbReference type="NCBIfam" id="TIGR00152"/>
    </source>
</evidence>
<dbReference type="PANTHER" id="PTHR10695">
    <property type="entry name" value="DEPHOSPHO-COA KINASE-RELATED"/>
    <property type="match status" value="1"/>
</dbReference>
<keyword evidence="2 3" id="KW-0067">ATP-binding</keyword>
<evidence type="ECO:0000256" key="2">
    <source>
        <dbReference type="ARBA" id="ARBA00022840"/>
    </source>
</evidence>
<dbReference type="FunCoup" id="A0A397RRJ7">
    <property type="interactions" value="311"/>
</dbReference>
<keyword evidence="3 5" id="KW-0418">Kinase</keyword>
<proteinExistence type="inferred from homology"/>
<keyword evidence="1 3" id="KW-0547">Nucleotide-binding</keyword>
<dbReference type="GO" id="GO:0004140">
    <property type="term" value="F:dephospho-CoA kinase activity"/>
    <property type="evidence" value="ECO:0007669"/>
    <property type="project" value="UniProtKB-UniRule"/>
</dbReference>
<evidence type="ECO:0000313" key="6">
    <source>
        <dbReference type="Proteomes" id="UP000266506"/>
    </source>
</evidence>
<gene>
    <name evidence="3" type="primary">coaE</name>
    <name evidence="5" type="ORF">EI71_01189</name>
</gene>
<dbReference type="AlphaFoldDB" id="A0A397RRJ7"/>
<name>A0A397RRJ7_9MOLU</name>
<evidence type="ECO:0000256" key="3">
    <source>
        <dbReference type="HAMAP-Rule" id="MF_00376"/>
    </source>
</evidence>
<dbReference type="EC" id="2.7.1.24" evidence="3 4"/>
<evidence type="ECO:0000313" key="5">
    <source>
        <dbReference type="EMBL" id="RIA75782.1"/>
    </source>
</evidence>
<dbReference type="RefSeq" id="WP_162849812.1">
    <property type="nucleotide sequence ID" value="NZ_QXEV01000011.1"/>
</dbReference>
<dbReference type="InterPro" id="IPR027417">
    <property type="entry name" value="P-loop_NTPase"/>
</dbReference>
<accession>A0A397RRJ7</accession>
<dbReference type="InterPro" id="IPR001977">
    <property type="entry name" value="Depp_CoAkinase"/>
</dbReference>
<dbReference type="GO" id="GO:0005524">
    <property type="term" value="F:ATP binding"/>
    <property type="evidence" value="ECO:0007669"/>
    <property type="project" value="UniProtKB-UniRule"/>
</dbReference>
<sequence>MKKVIGVTGGIASGKSNVLSVIKNLGYKVIDTDIIAHELQQKNMPIYNAIKETFGSEYFTLDGELDRKKLGSLIFHNEEAKNKLNSISHPLIHEVVLDEIGKSNGIIFIDVPLLYESGFDSLCDKVICVYLNRETQIKRLMERDNIDLEYAKSKINSQMDLNKKKEMADYVIDSKGSFGETRCQVLKILEEIKGV</sequence>
<keyword evidence="3" id="KW-0963">Cytoplasm</keyword>
<protein>
    <recommendedName>
        <fullName evidence="3 4">Dephospho-CoA kinase</fullName>
        <ecNumber evidence="3 4">2.7.1.24</ecNumber>
    </recommendedName>
    <alternativeName>
        <fullName evidence="3">Dephosphocoenzyme A kinase</fullName>
    </alternativeName>
</protein>
<dbReference type="InParanoid" id="A0A397RRJ7"/>
<dbReference type="CDD" id="cd02022">
    <property type="entry name" value="DPCK"/>
    <property type="match status" value="1"/>
</dbReference>